<dbReference type="Pfam" id="PF01399">
    <property type="entry name" value="PCI"/>
    <property type="match status" value="1"/>
</dbReference>
<dbReference type="PANTHER" id="PTHR10855">
    <property type="entry name" value="26S PROTEASOME NON-ATPASE REGULATORY SUBUNIT 12/COP9 SIGNALOSOME COMPLEX SUBUNIT 4"/>
    <property type="match status" value="1"/>
</dbReference>
<organism evidence="10 11">
    <name type="scientific">Sparassis crispa</name>
    <dbReference type="NCBI Taxonomy" id="139825"/>
    <lineage>
        <taxon>Eukaryota</taxon>
        <taxon>Fungi</taxon>
        <taxon>Dikarya</taxon>
        <taxon>Basidiomycota</taxon>
        <taxon>Agaricomycotina</taxon>
        <taxon>Agaricomycetes</taxon>
        <taxon>Polyporales</taxon>
        <taxon>Sparassidaceae</taxon>
        <taxon>Sparassis</taxon>
    </lineage>
</organism>
<evidence type="ECO:0000313" key="10">
    <source>
        <dbReference type="EMBL" id="GBE87338.1"/>
    </source>
</evidence>
<dbReference type="InterPro" id="IPR040134">
    <property type="entry name" value="PSMD12/CSN4"/>
</dbReference>
<protein>
    <recommendedName>
        <fullName evidence="4">COP9 signalosome complex subunit 4</fullName>
    </recommendedName>
</protein>
<evidence type="ECO:0000256" key="5">
    <source>
        <dbReference type="ARBA" id="ARBA00022490"/>
    </source>
</evidence>
<evidence type="ECO:0000259" key="9">
    <source>
        <dbReference type="Pfam" id="PF22241"/>
    </source>
</evidence>
<comment type="similarity">
    <text evidence="3">Belongs to the CSN4 family.</text>
</comment>
<comment type="subcellular location">
    <subcellularLocation>
        <location evidence="2">Cytoplasm</location>
    </subcellularLocation>
    <subcellularLocation>
        <location evidence="1">Nucleus</location>
    </subcellularLocation>
</comment>
<sequence>MLTAVDFNRVTWRMDMSKILSSGAAESSDRASRSNLISTTGRASAALLLNATGIDLLRTAMESRLAQITVLNQKDKTSAYQSILAEVLSRPDQAELAKDIHTIVETVVQDNVGLIIGRQVLSELVKALAEGAVKNNELRKRVVEDTLATVQPRLVSYEEQVNSLRFQLADLIEQEEEWSEAARVLMGISTDSGQRAMPDDAKLRLYVRIVRLLLEDEDSVQAETYYNRAALLVHSTTDRVTLLQFKLCQARISDYTRKFLEAASRYHELSYFAEIDEDERRHMLSAAVTCAVLAPAGPNRSRVLASLCRDERTTDLPNYNILLKMFHDRILRSAEIQEFEGTLKPHQLAKISLSSNDRLASAVADDDDVDDPNASKRTGPSTVLDRAVMEHNLLASSKIYNNITFRGLGALLDLTPGAAETMARKMIEQGRLKGSIDQVEKLIWFEVTGEEDDAQGKVGGLGDVEQVAEDTGAPFTKRWDMQIRMTAANVESIVQHLTEKGLVTLTQA</sequence>
<dbReference type="Gene3D" id="1.10.10.10">
    <property type="entry name" value="Winged helix-like DNA-binding domain superfamily/Winged helix DNA-binding domain"/>
    <property type="match status" value="1"/>
</dbReference>
<dbReference type="InterPro" id="IPR036388">
    <property type="entry name" value="WH-like_DNA-bd_sf"/>
</dbReference>
<dbReference type="InterPro" id="IPR036390">
    <property type="entry name" value="WH_DNA-bd_sf"/>
</dbReference>
<reference evidence="10 11" key="1">
    <citation type="journal article" date="2018" name="Sci. Rep.">
        <title>Genome sequence of the cauliflower mushroom Sparassis crispa (Hanabiratake) and its association with beneficial usage.</title>
        <authorList>
            <person name="Kiyama R."/>
            <person name="Furutani Y."/>
            <person name="Kawaguchi K."/>
            <person name="Nakanishi T."/>
        </authorList>
    </citation>
    <scope>NUCLEOTIDE SEQUENCE [LARGE SCALE GENOMIC DNA]</scope>
</reference>
<dbReference type="PANTHER" id="PTHR10855:SF2">
    <property type="entry name" value="COP9 SIGNALOSOME COMPLEX SUBUNIT 4"/>
    <property type="match status" value="1"/>
</dbReference>
<dbReference type="SUPFAM" id="SSF46785">
    <property type="entry name" value="Winged helix' DNA-binding domain"/>
    <property type="match status" value="1"/>
</dbReference>
<keyword evidence="5" id="KW-0963">Cytoplasm</keyword>
<dbReference type="GO" id="GO:0005829">
    <property type="term" value="C:cytosol"/>
    <property type="evidence" value="ECO:0007669"/>
    <property type="project" value="TreeGrafter"/>
</dbReference>
<evidence type="ECO:0000256" key="7">
    <source>
        <dbReference type="ARBA" id="ARBA00023242"/>
    </source>
</evidence>
<keyword evidence="11" id="KW-1185">Reference proteome</keyword>
<dbReference type="EMBL" id="BFAD01000011">
    <property type="protein sequence ID" value="GBE87338.1"/>
    <property type="molecule type" value="Genomic_DNA"/>
</dbReference>
<dbReference type="RefSeq" id="XP_027618251.1">
    <property type="nucleotide sequence ID" value="XM_027762450.1"/>
</dbReference>
<evidence type="ECO:0000313" key="11">
    <source>
        <dbReference type="Proteomes" id="UP000287166"/>
    </source>
</evidence>
<evidence type="ECO:0000256" key="1">
    <source>
        <dbReference type="ARBA" id="ARBA00004123"/>
    </source>
</evidence>
<keyword evidence="6" id="KW-0736">Signalosome</keyword>
<name>A0A401GYU9_9APHY</name>
<dbReference type="FunCoup" id="A0A401GYU9">
    <property type="interactions" value="314"/>
</dbReference>
<accession>A0A401GYU9</accession>
<feature type="domain" description="PCI" evidence="8">
    <location>
        <begin position="382"/>
        <end position="445"/>
    </location>
</feature>
<dbReference type="Proteomes" id="UP000287166">
    <property type="component" value="Unassembled WGS sequence"/>
</dbReference>
<dbReference type="InterPro" id="IPR054559">
    <property type="entry name" value="PSMD12-CSN4-like_N"/>
</dbReference>
<evidence type="ECO:0000256" key="6">
    <source>
        <dbReference type="ARBA" id="ARBA00022790"/>
    </source>
</evidence>
<dbReference type="AlphaFoldDB" id="A0A401GYU9"/>
<dbReference type="OrthoDB" id="295656at2759"/>
<keyword evidence="7" id="KW-0539">Nucleus</keyword>
<gene>
    <name evidence="10" type="ORF">SCP_1100130</name>
</gene>
<dbReference type="InParanoid" id="A0A401GYU9"/>
<dbReference type="InterPro" id="IPR000717">
    <property type="entry name" value="PCI_dom"/>
</dbReference>
<dbReference type="GO" id="GO:0008180">
    <property type="term" value="C:COP9 signalosome"/>
    <property type="evidence" value="ECO:0007669"/>
    <property type="project" value="UniProtKB-KW"/>
</dbReference>
<dbReference type="Pfam" id="PF22241">
    <property type="entry name" value="PSMD12-CSN4_N"/>
    <property type="match status" value="1"/>
</dbReference>
<dbReference type="GeneID" id="38784255"/>
<evidence type="ECO:0000256" key="4">
    <source>
        <dbReference type="ARBA" id="ARBA00014881"/>
    </source>
</evidence>
<feature type="domain" description="PSMD12/CSN4-like N-terminal" evidence="9">
    <location>
        <begin position="72"/>
        <end position="278"/>
    </location>
</feature>
<evidence type="ECO:0000259" key="8">
    <source>
        <dbReference type="Pfam" id="PF01399"/>
    </source>
</evidence>
<dbReference type="STRING" id="139825.A0A401GYU9"/>
<comment type="caution">
    <text evidence="10">The sequence shown here is derived from an EMBL/GenBank/DDBJ whole genome shotgun (WGS) entry which is preliminary data.</text>
</comment>
<proteinExistence type="inferred from homology"/>
<evidence type="ECO:0000256" key="2">
    <source>
        <dbReference type="ARBA" id="ARBA00004496"/>
    </source>
</evidence>
<evidence type="ECO:0000256" key="3">
    <source>
        <dbReference type="ARBA" id="ARBA00010417"/>
    </source>
</evidence>